<evidence type="ECO:0000313" key="4">
    <source>
        <dbReference type="EMBL" id="KAG8196832.1"/>
    </source>
</evidence>
<organism evidence="4 5">
    <name type="scientific">Oedothorax gibbosus</name>
    <dbReference type="NCBI Taxonomy" id="931172"/>
    <lineage>
        <taxon>Eukaryota</taxon>
        <taxon>Metazoa</taxon>
        <taxon>Ecdysozoa</taxon>
        <taxon>Arthropoda</taxon>
        <taxon>Chelicerata</taxon>
        <taxon>Arachnida</taxon>
        <taxon>Araneae</taxon>
        <taxon>Araneomorphae</taxon>
        <taxon>Entelegynae</taxon>
        <taxon>Araneoidea</taxon>
        <taxon>Linyphiidae</taxon>
        <taxon>Erigoninae</taxon>
        <taxon>Oedothorax</taxon>
    </lineage>
</organism>
<accession>A0AAV6VLZ5</accession>
<gene>
    <name evidence="4" type="ORF">JTE90_027546</name>
</gene>
<name>A0AAV6VLZ5_9ARAC</name>
<feature type="DNA-binding region" description="Fork-head" evidence="2">
    <location>
        <begin position="64"/>
        <end position="168"/>
    </location>
</feature>
<dbReference type="GO" id="GO:0005634">
    <property type="term" value="C:nucleus"/>
    <property type="evidence" value="ECO:0007669"/>
    <property type="project" value="UniProtKB-SubCell"/>
</dbReference>
<keyword evidence="5" id="KW-1185">Reference proteome</keyword>
<evidence type="ECO:0000256" key="1">
    <source>
        <dbReference type="ARBA" id="ARBA00023125"/>
    </source>
</evidence>
<dbReference type="Proteomes" id="UP000827092">
    <property type="component" value="Unassembled WGS sequence"/>
</dbReference>
<dbReference type="EMBL" id="JAFNEN010000063">
    <property type="protein sequence ID" value="KAG8196832.1"/>
    <property type="molecule type" value="Genomic_DNA"/>
</dbReference>
<keyword evidence="2" id="KW-0539">Nucleus</keyword>
<dbReference type="Gene3D" id="1.10.10.10">
    <property type="entry name" value="Winged helix-like DNA-binding domain superfamily/Winged helix DNA-binding domain"/>
    <property type="match status" value="1"/>
</dbReference>
<dbReference type="InterPro" id="IPR036390">
    <property type="entry name" value="WH_DNA-bd_sf"/>
</dbReference>
<evidence type="ECO:0000259" key="3">
    <source>
        <dbReference type="PROSITE" id="PS50039"/>
    </source>
</evidence>
<dbReference type="GO" id="GO:0003700">
    <property type="term" value="F:DNA-binding transcription factor activity"/>
    <property type="evidence" value="ECO:0007669"/>
    <property type="project" value="InterPro"/>
</dbReference>
<proteinExistence type="predicted"/>
<dbReference type="InterPro" id="IPR036388">
    <property type="entry name" value="WH-like_DNA-bd_sf"/>
</dbReference>
<feature type="domain" description="Fork-head" evidence="3">
    <location>
        <begin position="64"/>
        <end position="168"/>
    </location>
</feature>
<dbReference type="PROSITE" id="PS50039">
    <property type="entry name" value="FORK_HEAD_3"/>
    <property type="match status" value="1"/>
</dbReference>
<comment type="subcellular location">
    <subcellularLocation>
        <location evidence="2">Nucleus</location>
    </subcellularLocation>
</comment>
<comment type="caution">
    <text evidence="4">The sequence shown here is derived from an EMBL/GenBank/DDBJ whole genome shotgun (WGS) entry which is preliminary data.</text>
</comment>
<dbReference type="Pfam" id="PF00250">
    <property type="entry name" value="Forkhead"/>
    <property type="match status" value="1"/>
</dbReference>
<sequence>MAVKLDEELRNDFKWLIDDFNLHAFGMFDIDGTEVDGHRKRSGTDNAWNKKEKRPILRKSGVKRRTFSVTKRYCEIIERCLSEKGELPARNIHKWIAENFPGLKLTDRTWKNKVSYSLTTNPIFKKKKLAFGSGSRNVWYMDKELFKPLKTEVQKSLYHKNFLYPKKENSKRNYGFQNKILTKPTPKKALIKKEELPSEDFIKFSGVSPTNLKQNVEMDSYSFGTQNLFHTSIYDSGSFNTMIEECRIEPEEYYELEVPIPKYLVEKNAYEDNMEVKYFFDESNAMTLEII</sequence>
<reference evidence="4 5" key="1">
    <citation type="journal article" date="2022" name="Nat. Ecol. Evol.">
        <title>A masculinizing supergene underlies an exaggerated male reproductive morph in a spider.</title>
        <authorList>
            <person name="Hendrickx F."/>
            <person name="De Corte Z."/>
            <person name="Sonet G."/>
            <person name="Van Belleghem S.M."/>
            <person name="Kostlbacher S."/>
            <person name="Vangestel C."/>
        </authorList>
    </citation>
    <scope>NUCLEOTIDE SEQUENCE [LARGE SCALE GENOMIC DNA]</scope>
    <source>
        <strain evidence="4">W744_W776</strain>
    </source>
</reference>
<dbReference type="InterPro" id="IPR001766">
    <property type="entry name" value="Fork_head_dom"/>
</dbReference>
<evidence type="ECO:0000256" key="2">
    <source>
        <dbReference type="PROSITE-ProRule" id="PRU00089"/>
    </source>
</evidence>
<dbReference type="AlphaFoldDB" id="A0AAV6VLZ5"/>
<dbReference type="SUPFAM" id="SSF46785">
    <property type="entry name" value="Winged helix' DNA-binding domain"/>
    <property type="match status" value="1"/>
</dbReference>
<keyword evidence="1 2" id="KW-0238">DNA-binding</keyword>
<evidence type="ECO:0000313" key="5">
    <source>
        <dbReference type="Proteomes" id="UP000827092"/>
    </source>
</evidence>
<dbReference type="GO" id="GO:0043565">
    <property type="term" value="F:sequence-specific DNA binding"/>
    <property type="evidence" value="ECO:0007669"/>
    <property type="project" value="InterPro"/>
</dbReference>
<protein>
    <recommendedName>
        <fullName evidence="3">Fork-head domain-containing protein</fullName>
    </recommendedName>
</protein>
<dbReference type="SMART" id="SM00339">
    <property type="entry name" value="FH"/>
    <property type="match status" value="1"/>
</dbReference>